<dbReference type="AlphaFoldDB" id="A0AAN9LPH4"/>
<reference evidence="2 3" key="1">
    <citation type="submission" date="2024-01" db="EMBL/GenBank/DDBJ databases">
        <title>The genomes of 5 underutilized Papilionoideae crops provide insights into root nodulation and disease resistanc.</title>
        <authorList>
            <person name="Jiang F."/>
        </authorList>
    </citation>
    <scope>NUCLEOTIDE SEQUENCE [LARGE SCALE GENOMIC DNA]</scope>
    <source>
        <strain evidence="2">LVBAO_FW01</strain>
        <tissue evidence="2">Leaves</tissue>
    </source>
</reference>
<sequence length="174" mass="19307">MKPIDDKQETVTIRAVSHDEEGKKRVDKAELKTHNIDTIKYVEKKLVDKGVQRQERHPVDGIGIGRPPPKCGHGGKFTWEGPADVVENELMAAPAAIDEKDPNYVDEEEENGEEAAEFVVGDVEVPKVAEEREGVARVYVDPRLQWLVRLGRVSGTGSKLQNSGPEVLVNSIQF</sequence>
<comment type="caution">
    <text evidence="2">The sequence shown here is derived from an EMBL/GenBank/DDBJ whole genome shotgun (WGS) entry which is preliminary data.</text>
</comment>
<proteinExistence type="predicted"/>
<organism evidence="2 3">
    <name type="scientific">Canavalia gladiata</name>
    <name type="common">Sword bean</name>
    <name type="synonym">Dolichos gladiatus</name>
    <dbReference type="NCBI Taxonomy" id="3824"/>
    <lineage>
        <taxon>Eukaryota</taxon>
        <taxon>Viridiplantae</taxon>
        <taxon>Streptophyta</taxon>
        <taxon>Embryophyta</taxon>
        <taxon>Tracheophyta</taxon>
        <taxon>Spermatophyta</taxon>
        <taxon>Magnoliopsida</taxon>
        <taxon>eudicotyledons</taxon>
        <taxon>Gunneridae</taxon>
        <taxon>Pentapetalae</taxon>
        <taxon>rosids</taxon>
        <taxon>fabids</taxon>
        <taxon>Fabales</taxon>
        <taxon>Fabaceae</taxon>
        <taxon>Papilionoideae</taxon>
        <taxon>50 kb inversion clade</taxon>
        <taxon>NPAAA clade</taxon>
        <taxon>indigoferoid/millettioid clade</taxon>
        <taxon>Phaseoleae</taxon>
        <taxon>Canavalia</taxon>
    </lineage>
</organism>
<dbReference type="Proteomes" id="UP001367508">
    <property type="component" value="Unassembled WGS sequence"/>
</dbReference>
<protein>
    <submittedName>
        <fullName evidence="2">Uncharacterized protein</fullName>
    </submittedName>
</protein>
<evidence type="ECO:0000313" key="2">
    <source>
        <dbReference type="EMBL" id="KAK7337178.1"/>
    </source>
</evidence>
<name>A0AAN9LPH4_CANGL</name>
<feature type="region of interest" description="Disordered" evidence="1">
    <location>
        <begin position="52"/>
        <end position="74"/>
    </location>
</feature>
<keyword evidence="3" id="KW-1185">Reference proteome</keyword>
<evidence type="ECO:0000313" key="3">
    <source>
        <dbReference type="Proteomes" id="UP001367508"/>
    </source>
</evidence>
<accession>A0AAN9LPH4</accession>
<gene>
    <name evidence="2" type="ORF">VNO77_17740</name>
</gene>
<evidence type="ECO:0000256" key="1">
    <source>
        <dbReference type="SAM" id="MobiDB-lite"/>
    </source>
</evidence>
<dbReference type="EMBL" id="JAYMYQ010000004">
    <property type="protein sequence ID" value="KAK7337178.1"/>
    <property type="molecule type" value="Genomic_DNA"/>
</dbReference>